<sequence length="80" mass="9153">MDPPSEDTCCYCLGSTDGKPYHHIMWKSYKMSVRCKTDLKNCLSCERKIKEKNPSRSYTTPCCGSTYDNLCDICCQLPII</sequence>
<proteinExistence type="predicted"/>
<organism evidence="1 2">
    <name type="scientific">Plasmodium inui San Antonio 1</name>
    <dbReference type="NCBI Taxonomy" id="1237626"/>
    <lineage>
        <taxon>Eukaryota</taxon>
        <taxon>Sar</taxon>
        <taxon>Alveolata</taxon>
        <taxon>Apicomplexa</taxon>
        <taxon>Aconoidasida</taxon>
        <taxon>Haemosporida</taxon>
        <taxon>Plasmodiidae</taxon>
        <taxon>Plasmodium</taxon>
        <taxon>Plasmodium (Plasmodium)</taxon>
    </lineage>
</organism>
<keyword evidence="2" id="KW-1185">Reference proteome</keyword>
<dbReference type="VEuPathDB" id="PlasmoDB:C922_01828"/>
<evidence type="ECO:0000313" key="2">
    <source>
        <dbReference type="Proteomes" id="UP000030640"/>
    </source>
</evidence>
<dbReference type="GeneID" id="20037102"/>
<dbReference type="AlphaFoldDB" id="W7A8N2"/>
<dbReference type="RefSeq" id="XP_008815653.1">
    <property type="nucleotide sequence ID" value="XM_008817431.1"/>
</dbReference>
<dbReference type="Proteomes" id="UP000030640">
    <property type="component" value="Unassembled WGS sequence"/>
</dbReference>
<gene>
    <name evidence="1" type="ORF">C922_01828</name>
</gene>
<protein>
    <submittedName>
        <fullName evidence="1">Uncharacterized protein</fullName>
    </submittedName>
</protein>
<accession>W7A8N2</accession>
<name>W7A8N2_9APIC</name>
<reference evidence="1 2" key="1">
    <citation type="submission" date="2013-02" db="EMBL/GenBank/DDBJ databases">
        <title>The Genome Sequence of Plasmodium inui San Antonio 1.</title>
        <authorList>
            <consortium name="The Broad Institute Genome Sequencing Platform"/>
            <consortium name="The Broad Institute Genome Sequencing Center for Infectious Disease"/>
            <person name="Neafsey D."/>
            <person name="Cheeseman I."/>
            <person name="Volkman S."/>
            <person name="Adams J."/>
            <person name="Walker B."/>
            <person name="Young S.K."/>
            <person name="Zeng Q."/>
            <person name="Gargeya S."/>
            <person name="Fitzgerald M."/>
            <person name="Haas B."/>
            <person name="Abouelleil A."/>
            <person name="Alvarado L."/>
            <person name="Arachchi H.M."/>
            <person name="Berlin A.M."/>
            <person name="Chapman S.B."/>
            <person name="Dewar J."/>
            <person name="Goldberg J."/>
            <person name="Griggs A."/>
            <person name="Gujja S."/>
            <person name="Hansen M."/>
            <person name="Howarth C."/>
            <person name="Imamovic A."/>
            <person name="Larimer J."/>
            <person name="McCowan C."/>
            <person name="Murphy C."/>
            <person name="Neiman D."/>
            <person name="Pearson M."/>
            <person name="Priest M."/>
            <person name="Roberts A."/>
            <person name="Saif S."/>
            <person name="Shea T."/>
            <person name="Sisk P."/>
            <person name="Sykes S."/>
            <person name="Wortman J."/>
            <person name="Nusbaum C."/>
            <person name="Birren B."/>
        </authorList>
    </citation>
    <scope>NUCLEOTIDE SEQUENCE [LARGE SCALE GENOMIC DNA]</scope>
    <source>
        <strain evidence="1 2">San Antonio 1</strain>
    </source>
</reference>
<dbReference type="EMBL" id="KI965465">
    <property type="protein sequence ID" value="EUD67643.1"/>
    <property type="molecule type" value="Genomic_DNA"/>
</dbReference>
<evidence type="ECO:0000313" key="1">
    <source>
        <dbReference type="EMBL" id="EUD67643.1"/>
    </source>
</evidence>
<dbReference type="OrthoDB" id="391995at2759"/>